<dbReference type="RefSeq" id="WP_166455323.1">
    <property type="nucleotide sequence ID" value="NZ_WKJM01000030.1"/>
</dbReference>
<dbReference type="InterPro" id="IPR045492">
    <property type="entry name" value="DUF6434"/>
</dbReference>
<proteinExistence type="predicted"/>
<feature type="domain" description="DUF6434" evidence="1">
    <location>
        <begin position="3"/>
        <end position="66"/>
    </location>
</feature>
<reference evidence="2 3" key="1">
    <citation type="submission" date="2019-11" db="EMBL/GenBank/DDBJ databases">
        <title>Novel species isolated from a subtropical stream in China.</title>
        <authorList>
            <person name="Lu H."/>
        </authorList>
    </citation>
    <scope>NUCLEOTIDE SEQUENCE [LARGE SCALE GENOMIC DNA]</scope>
    <source>
        <strain evidence="2 3">FT25W</strain>
    </source>
</reference>
<sequence>MAFDWHGAEITRQTVVGADYKNTQNARRFLTAQCGAGFKFDREFMAWIRSGAASTMGDVADEWQRRHPASNG</sequence>
<name>A0A6L5QQT7_9BURK</name>
<keyword evidence="3" id="KW-1185">Reference proteome</keyword>
<evidence type="ECO:0000313" key="3">
    <source>
        <dbReference type="Proteomes" id="UP000481037"/>
    </source>
</evidence>
<gene>
    <name evidence="2" type="ORF">GJ697_25680</name>
</gene>
<organism evidence="2 3">
    <name type="scientific">Duganella alba</name>
    <dbReference type="NCBI Taxonomy" id="2666081"/>
    <lineage>
        <taxon>Bacteria</taxon>
        <taxon>Pseudomonadati</taxon>
        <taxon>Pseudomonadota</taxon>
        <taxon>Betaproteobacteria</taxon>
        <taxon>Burkholderiales</taxon>
        <taxon>Oxalobacteraceae</taxon>
        <taxon>Telluria group</taxon>
        <taxon>Duganella</taxon>
    </lineage>
</organism>
<evidence type="ECO:0000259" key="1">
    <source>
        <dbReference type="Pfam" id="PF20026"/>
    </source>
</evidence>
<dbReference type="AlphaFoldDB" id="A0A6L5QQT7"/>
<dbReference type="EMBL" id="WKJM01000030">
    <property type="protein sequence ID" value="MRX11221.1"/>
    <property type="molecule type" value="Genomic_DNA"/>
</dbReference>
<protein>
    <recommendedName>
        <fullName evidence="1">DUF6434 domain-containing protein</fullName>
    </recommendedName>
</protein>
<dbReference type="Proteomes" id="UP000481037">
    <property type="component" value="Unassembled WGS sequence"/>
</dbReference>
<accession>A0A6L5QQT7</accession>
<comment type="caution">
    <text evidence="2">The sequence shown here is derived from an EMBL/GenBank/DDBJ whole genome shotgun (WGS) entry which is preliminary data.</text>
</comment>
<dbReference type="Pfam" id="PF20026">
    <property type="entry name" value="DUF6434"/>
    <property type="match status" value="1"/>
</dbReference>
<evidence type="ECO:0000313" key="2">
    <source>
        <dbReference type="EMBL" id="MRX11221.1"/>
    </source>
</evidence>